<dbReference type="FunFam" id="3.30.63.10:FF:000005">
    <property type="entry name" value="Guanylate kinase"/>
    <property type="match status" value="1"/>
</dbReference>
<dbReference type="InterPro" id="IPR017665">
    <property type="entry name" value="Guanylate_kinase"/>
</dbReference>
<evidence type="ECO:0000256" key="11">
    <source>
        <dbReference type="ARBA" id="ARBA00030128"/>
    </source>
</evidence>
<keyword evidence="8 13" id="KW-0547">Nucleotide-binding</keyword>
<evidence type="ECO:0000256" key="4">
    <source>
        <dbReference type="ARBA" id="ARBA00012961"/>
    </source>
</evidence>
<evidence type="ECO:0000256" key="5">
    <source>
        <dbReference type="ARBA" id="ARBA00016296"/>
    </source>
</evidence>
<dbReference type="Gene3D" id="3.40.50.300">
    <property type="entry name" value="P-loop containing nucleotide triphosphate hydrolases"/>
    <property type="match status" value="1"/>
</dbReference>
<protein>
    <recommendedName>
        <fullName evidence="5 13">Guanylate kinase</fullName>
        <ecNumber evidence="4 13">2.7.4.8</ecNumber>
    </recommendedName>
    <alternativeName>
        <fullName evidence="11 13">GMP kinase</fullName>
    </alternativeName>
</protein>
<dbReference type="CDD" id="cd00071">
    <property type="entry name" value="GMPK"/>
    <property type="match status" value="1"/>
</dbReference>
<dbReference type="SMART" id="SM00072">
    <property type="entry name" value="GuKc"/>
    <property type="match status" value="1"/>
</dbReference>
<evidence type="ECO:0000259" key="14">
    <source>
        <dbReference type="PROSITE" id="PS50052"/>
    </source>
</evidence>
<dbReference type="PROSITE" id="PS00856">
    <property type="entry name" value="GUANYLATE_KINASE_1"/>
    <property type="match status" value="1"/>
</dbReference>
<dbReference type="GO" id="GO:0005829">
    <property type="term" value="C:cytosol"/>
    <property type="evidence" value="ECO:0007669"/>
    <property type="project" value="TreeGrafter"/>
</dbReference>
<dbReference type="Proteomes" id="UP000269692">
    <property type="component" value="Unassembled WGS sequence"/>
</dbReference>
<keyword evidence="6 13" id="KW-0963">Cytoplasm</keyword>
<dbReference type="EMBL" id="RCTF01000001">
    <property type="protein sequence ID" value="RLP81779.1"/>
    <property type="molecule type" value="Genomic_DNA"/>
</dbReference>
<dbReference type="OrthoDB" id="9808150at2"/>
<name>A0A3L7AMV1_9HYPH</name>
<reference evidence="15 16" key="1">
    <citation type="submission" date="2018-10" db="EMBL/GenBank/DDBJ databases">
        <title>Xanthobacter tagetidis genome sequencing and assembly.</title>
        <authorList>
            <person name="Maclea K.S."/>
            <person name="Goen A.E."/>
            <person name="Fatima S.A."/>
        </authorList>
    </citation>
    <scope>NUCLEOTIDE SEQUENCE [LARGE SCALE GENOMIC DNA]</scope>
    <source>
        <strain evidence="15 16">ATCC 700314</strain>
    </source>
</reference>
<evidence type="ECO:0000256" key="8">
    <source>
        <dbReference type="ARBA" id="ARBA00022741"/>
    </source>
</evidence>
<comment type="function">
    <text evidence="1 13">Essential for recycling GMP and indirectly, cGMP.</text>
</comment>
<dbReference type="Gene3D" id="3.30.63.10">
    <property type="entry name" value="Guanylate Kinase phosphate binding domain"/>
    <property type="match status" value="1"/>
</dbReference>
<dbReference type="InterPro" id="IPR008144">
    <property type="entry name" value="Guanylate_kin-like_dom"/>
</dbReference>
<evidence type="ECO:0000256" key="1">
    <source>
        <dbReference type="ARBA" id="ARBA00003531"/>
    </source>
</evidence>
<keyword evidence="9 13" id="KW-0418">Kinase</keyword>
<dbReference type="PANTHER" id="PTHR23117">
    <property type="entry name" value="GUANYLATE KINASE-RELATED"/>
    <property type="match status" value="1"/>
</dbReference>
<keyword evidence="10 13" id="KW-0067">ATP-binding</keyword>
<proteinExistence type="inferred from homology"/>
<evidence type="ECO:0000256" key="10">
    <source>
        <dbReference type="ARBA" id="ARBA00022840"/>
    </source>
</evidence>
<dbReference type="AlphaFoldDB" id="A0A3L7AMV1"/>
<feature type="domain" description="Guanylate kinase-like" evidence="14">
    <location>
        <begin position="22"/>
        <end position="201"/>
    </location>
</feature>
<sequence length="224" mass="24523">MSPSAPTSSVAPHGRAGLARRGLMLVLSSPSGAGKTTLSRRLLASDPRITMSVSVTTRPPRPGEEEGKDYFFVDAPRFEAMREAGDLLEHATVFGNFYGTPRAPVEAALSEGRDVLFDIDWQGVRQLRETAGQDMVKVFILPPSAQDLEKRLRSRAQDSDEVVRGRMAGAAVEIEHYAEYDYIIVNDDVEESLARLTAILQAERLKIGRLTGLSEFVKGLHAAL</sequence>
<dbReference type="GO" id="GO:0005524">
    <property type="term" value="F:ATP binding"/>
    <property type="evidence" value="ECO:0007669"/>
    <property type="project" value="UniProtKB-UniRule"/>
</dbReference>
<organism evidence="15 16">
    <name type="scientific">Xanthobacter tagetidis</name>
    <dbReference type="NCBI Taxonomy" id="60216"/>
    <lineage>
        <taxon>Bacteria</taxon>
        <taxon>Pseudomonadati</taxon>
        <taxon>Pseudomonadota</taxon>
        <taxon>Alphaproteobacteria</taxon>
        <taxon>Hyphomicrobiales</taxon>
        <taxon>Xanthobacteraceae</taxon>
        <taxon>Xanthobacter</taxon>
    </lineage>
</organism>
<dbReference type="InterPro" id="IPR020590">
    <property type="entry name" value="Guanylate_kinase_CS"/>
</dbReference>
<dbReference type="HAMAP" id="MF_00328">
    <property type="entry name" value="Guanylate_kinase"/>
    <property type="match status" value="1"/>
</dbReference>
<evidence type="ECO:0000256" key="7">
    <source>
        <dbReference type="ARBA" id="ARBA00022679"/>
    </source>
</evidence>
<evidence type="ECO:0000313" key="16">
    <source>
        <dbReference type="Proteomes" id="UP000269692"/>
    </source>
</evidence>
<keyword evidence="7 13" id="KW-0808">Transferase</keyword>
<dbReference type="Pfam" id="PF00625">
    <property type="entry name" value="Guanylate_kin"/>
    <property type="match status" value="1"/>
</dbReference>
<dbReference type="InterPro" id="IPR027417">
    <property type="entry name" value="P-loop_NTPase"/>
</dbReference>
<evidence type="ECO:0000256" key="12">
    <source>
        <dbReference type="ARBA" id="ARBA00048594"/>
    </source>
</evidence>
<dbReference type="InterPro" id="IPR008145">
    <property type="entry name" value="GK/Ca_channel_bsu"/>
</dbReference>
<comment type="similarity">
    <text evidence="3 13">Belongs to the guanylate kinase family.</text>
</comment>
<comment type="caution">
    <text evidence="15">The sequence shown here is derived from an EMBL/GenBank/DDBJ whole genome shotgun (WGS) entry which is preliminary data.</text>
</comment>
<comment type="catalytic activity">
    <reaction evidence="12 13">
        <text>GMP + ATP = GDP + ADP</text>
        <dbReference type="Rhea" id="RHEA:20780"/>
        <dbReference type="ChEBI" id="CHEBI:30616"/>
        <dbReference type="ChEBI" id="CHEBI:58115"/>
        <dbReference type="ChEBI" id="CHEBI:58189"/>
        <dbReference type="ChEBI" id="CHEBI:456216"/>
        <dbReference type="EC" id="2.7.4.8"/>
    </reaction>
</comment>
<evidence type="ECO:0000313" key="15">
    <source>
        <dbReference type="EMBL" id="RLP81779.1"/>
    </source>
</evidence>
<evidence type="ECO:0000256" key="9">
    <source>
        <dbReference type="ARBA" id="ARBA00022777"/>
    </source>
</evidence>
<dbReference type="PANTHER" id="PTHR23117:SF13">
    <property type="entry name" value="GUANYLATE KINASE"/>
    <property type="match status" value="1"/>
</dbReference>
<dbReference type="RefSeq" id="WP_121621594.1">
    <property type="nucleotide sequence ID" value="NZ_JACIIW010000004.1"/>
</dbReference>
<gene>
    <name evidence="13" type="primary">gmk</name>
    <name evidence="15" type="ORF">D9R14_01930</name>
</gene>
<dbReference type="EC" id="2.7.4.8" evidence="4 13"/>
<evidence type="ECO:0000256" key="3">
    <source>
        <dbReference type="ARBA" id="ARBA00005790"/>
    </source>
</evidence>
<evidence type="ECO:0000256" key="13">
    <source>
        <dbReference type="HAMAP-Rule" id="MF_00328"/>
    </source>
</evidence>
<comment type="subcellular location">
    <subcellularLocation>
        <location evidence="2 13">Cytoplasm</location>
    </subcellularLocation>
</comment>
<evidence type="ECO:0000256" key="2">
    <source>
        <dbReference type="ARBA" id="ARBA00004496"/>
    </source>
</evidence>
<feature type="binding site" evidence="13">
    <location>
        <begin position="29"/>
        <end position="36"/>
    </location>
    <ligand>
        <name>ATP</name>
        <dbReference type="ChEBI" id="CHEBI:30616"/>
    </ligand>
</feature>
<dbReference type="PROSITE" id="PS50052">
    <property type="entry name" value="GUANYLATE_KINASE_2"/>
    <property type="match status" value="1"/>
</dbReference>
<accession>A0A3L7AMV1</accession>
<keyword evidence="16" id="KW-1185">Reference proteome</keyword>
<dbReference type="GO" id="GO:0004385">
    <property type="term" value="F:GMP kinase activity"/>
    <property type="evidence" value="ECO:0007669"/>
    <property type="project" value="UniProtKB-UniRule"/>
</dbReference>
<dbReference type="SUPFAM" id="SSF52540">
    <property type="entry name" value="P-loop containing nucleoside triphosphate hydrolases"/>
    <property type="match status" value="1"/>
</dbReference>
<evidence type="ECO:0000256" key="6">
    <source>
        <dbReference type="ARBA" id="ARBA00022490"/>
    </source>
</evidence>
<dbReference type="NCBIfam" id="TIGR03263">
    <property type="entry name" value="guanyl_kin"/>
    <property type="match status" value="1"/>
</dbReference>